<feature type="compositionally biased region" description="Basic and acidic residues" evidence="1">
    <location>
        <begin position="113"/>
        <end position="125"/>
    </location>
</feature>
<name>A0AB34FY30_9HYPO</name>
<keyword evidence="4" id="KW-1185">Reference proteome</keyword>
<dbReference type="Proteomes" id="UP001163105">
    <property type="component" value="Unassembled WGS sequence"/>
</dbReference>
<dbReference type="InterPro" id="IPR001878">
    <property type="entry name" value="Znf_CCHC"/>
</dbReference>
<dbReference type="GO" id="GO:0003676">
    <property type="term" value="F:nucleic acid binding"/>
    <property type="evidence" value="ECO:0007669"/>
    <property type="project" value="InterPro"/>
</dbReference>
<evidence type="ECO:0000259" key="2">
    <source>
        <dbReference type="SMART" id="SM00343"/>
    </source>
</evidence>
<feature type="compositionally biased region" description="Low complexity" evidence="1">
    <location>
        <begin position="79"/>
        <end position="97"/>
    </location>
</feature>
<dbReference type="SMART" id="SM00343">
    <property type="entry name" value="ZnF_C2HC"/>
    <property type="match status" value="2"/>
</dbReference>
<dbReference type="InterPro" id="IPR036875">
    <property type="entry name" value="Znf_CCHC_sf"/>
</dbReference>
<dbReference type="SUPFAM" id="SSF57756">
    <property type="entry name" value="Retrovirus zinc finger-like domains"/>
    <property type="match status" value="1"/>
</dbReference>
<evidence type="ECO:0000313" key="3">
    <source>
        <dbReference type="EMBL" id="KAJ6443231.1"/>
    </source>
</evidence>
<dbReference type="AlphaFoldDB" id="A0AB34FY30"/>
<feature type="compositionally biased region" description="Low complexity" evidence="1">
    <location>
        <begin position="11"/>
        <end position="24"/>
    </location>
</feature>
<sequence length="292" mass="31361">MSRRPVRDGGSESASGALGSSEAGVGAGQGNNLGGGHSQSIPGLTVHLVPMAPNNYDHGSGGIISLQLNFSLGAYNQASQSGQPQQPGGNRNQPQSNSPDMNRQQPVSGPVADCHDEERSPRDAQLHLSPEMDTPFPQRTCGACKTPGHVARQCIRVDNTCVLAACTICNSDDHLVDECKHWAALSLQDQIRVTVLERANLPELKYRRKFTPFGVLGRWCMTGSGMPDTMGWSTDFIDALRRDGCWLDIVSRYEGLFSFDSSLNPGDSVHARAVSEDLSAFLAVAHISFADI</sequence>
<proteinExistence type="predicted"/>
<feature type="compositionally biased region" description="Polar residues" evidence="1">
    <location>
        <begin position="98"/>
        <end position="107"/>
    </location>
</feature>
<evidence type="ECO:0000256" key="1">
    <source>
        <dbReference type="SAM" id="MobiDB-lite"/>
    </source>
</evidence>
<evidence type="ECO:0000313" key="4">
    <source>
        <dbReference type="Proteomes" id="UP001163105"/>
    </source>
</evidence>
<accession>A0AB34FY30</accession>
<feature type="compositionally biased region" description="Gly residues" evidence="1">
    <location>
        <begin position="25"/>
        <end position="37"/>
    </location>
</feature>
<feature type="domain" description="CCHC-type" evidence="2">
    <location>
        <begin position="140"/>
        <end position="156"/>
    </location>
</feature>
<feature type="region of interest" description="Disordered" evidence="1">
    <location>
        <begin position="1"/>
        <end position="38"/>
    </location>
</feature>
<gene>
    <name evidence="3" type="ORF">O9K51_04410</name>
</gene>
<feature type="compositionally biased region" description="Basic and acidic residues" evidence="1">
    <location>
        <begin position="1"/>
        <end position="10"/>
    </location>
</feature>
<organism evidence="3 4">
    <name type="scientific">Purpureocillium lavendulum</name>
    <dbReference type="NCBI Taxonomy" id="1247861"/>
    <lineage>
        <taxon>Eukaryota</taxon>
        <taxon>Fungi</taxon>
        <taxon>Dikarya</taxon>
        <taxon>Ascomycota</taxon>
        <taxon>Pezizomycotina</taxon>
        <taxon>Sordariomycetes</taxon>
        <taxon>Hypocreomycetidae</taxon>
        <taxon>Hypocreales</taxon>
        <taxon>Ophiocordycipitaceae</taxon>
        <taxon>Purpureocillium</taxon>
    </lineage>
</organism>
<dbReference type="GO" id="GO:0008270">
    <property type="term" value="F:zinc ion binding"/>
    <property type="evidence" value="ECO:0007669"/>
    <property type="project" value="InterPro"/>
</dbReference>
<reference evidence="3" key="1">
    <citation type="submission" date="2023-01" db="EMBL/GenBank/DDBJ databases">
        <title>The growth and conidiation of Purpureocillium lavendulum are regulated by nitrogen source and histone H3K14 acetylation.</title>
        <authorList>
            <person name="Tang P."/>
            <person name="Han J."/>
            <person name="Zhang C."/>
            <person name="Tang P."/>
            <person name="Qi F."/>
            <person name="Zhang K."/>
            <person name="Liang L."/>
        </authorList>
    </citation>
    <scope>NUCLEOTIDE SEQUENCE</scope>
    <source>
        <strain evidence="3">YMF1.00683</strain>
    </source>
</reference>
<dbReference type="Gene3D" id="4.10.60.10">
    <property type="entry name" value="Zinc finger, CCHC-type"/>
    <property type="match status" value="1"/>
</dbReference>
<comment type="caution">
    <text evidence="3">The sequence shown here is derived from an EMBL/GenBank/DDBJ whole genome shotgun (WGS) entry which is preliminary data.</text>
</comment>
<dbReference type="EMBL" id="JAQHRD010000003">
    <property type="protein sequence ID" value="KAJ6443231.1"/>
    <property type="molecule type" value="Genomic_DNA"/>
</dbReference>
<protein>
    <submittedName>
        <fullName evidence="3">Haloacid dehalogenase protein</fullName>
    </submittedName>
</protein>
<feature type="domain" description="CCHC-type" evidence="2">
    <location>
        <begin position="165"/>
        <end position="181"/>
    </location>
</feature>
<feature type="region of interest" description="Disordered" evidence="1">
    <location>
        <begin position="77"/>
        <end position="132"/>
    </location>
</feature>